<dbReference type="SUPFAM" id="SSF52540">
    <property type="entry name" value="P-loop containing nucleoside triphosphate hydrolases"/>
    <property type="match status" value="1"/>
</dbReference>
<dbReference type="EMBL" id="JACBFH010000001">
    <property type="protein sequence ID" value="NYY93929.1"/>
    <property type="molecule type" value="Genomic_DNA"/>
</dbReference>
<reference evidence="4 5" key="3">
    <citation type="journal article" date="2022" name="Int. J. Syst. Evol. Microbiol.">
        <title>Strains of Bradyrhizobium barranii sp. nov. associated with legumes native to Canada are symbionts of soybeans and belong to different subspecies (subsp. barranii subsp. nov. and subsp. apii subsp. nov.) and symbiovars (sv. glycinearum and sv. septentrionale).</title>
        <authorList>
            <person name="Bromfield E.S.P."/>
            <person name="Cloutier S."/>
            <person name="Wasai-Hara S."/>
            <person name="Minamisawa K."/>
        </authorList>
    </citation>
    <scope>NUCLEOTIDE SEQUENCE [LARGE SCALE GENOMIC DNA]</scope>
    <source>
        <strain evidence="4 5">323S2</strain>
    </source>
</reference>
<evidence type="ECO:0000313" key="4">
    <source>
        <dbReference type="EMBL" id="UGX90173.1"/>
    </source>
</evidence>
<proteinExistence type="predicted"/>
<dbReference type="InterPro" id="IPR002789">
    <property type="entry name" value="HerA_central"/>
</dbReference>
<evidence type="ECO:0000313" key="3">
    <source>
        <dbReference type="EMBL" id="NYY93929.1"/>
    </source>
</evidence>
<dbReference type="EMBL" id="CP088280">
    <property type="protein sequence ID" value="UGX90173.1"/>
    <property type="molecule type" value="Genomic_DNA"/>
</dbReference>
<sequence>MPGSFIVTSFGRVISVRGSLARVGLLAASQMPVSEIRATVGRFVSIRCASSVIVAMITEVSCENLSNSDYIAIASVDLLGEIHNAADKAKFQRGVTNYPTIGDSVDLITSQELRTIYAPTGSDQINVGFLQQDRSVVAYVDVEEMLSKHFAVLGSTGVGKSTGVSLLLNEILKSRPNLRIFLLDVHNEYGRCFGDRALVLNPRNLKLPFWLFNFEEIVDVLFGGRAGVPEELDVLAEVIPIAKGIYTQYQNTDRLGLKRIDPKQVGFTVDTPVPYRLVDLISLIDERMGKLENRSSRIIYHKLISRIEAVRNDPRYAFMFDNANVGGDTMAEVISHLFRLPANGKPMTVMQLAGFPAEVIDSVVSVLCRMAFDFGLWSDGVSPMLFVCEEAHRYASADRNVGFGPTRKAVSRIAKEGRKYGVYLGLITQRPAELDATIISQCNTLFTMRLANERDQALLRAAVSDAAANLLSFVPSLGTREVLAFGEGVALPTRLRFKEVPPHQLPRGEATISSVPSVTSGHDMHFVGAVLERWRGATSQRDVPNDPVFSQPPAKTLATAEAPMLQPSMGLDPDRFSLLKKPLR</sequence>
<feature type="region of interest" description="Disordered" evidence="1">
    <location>
        <begin position="537"/>
        <end position="584"/>
    </location>
</feature>
<name>A0A7Z0QI03_9BRAD</name>
<dbReference type="RefSeq" id="WP_166352327.1">
    <property type="nucleotide sequence ID" value="NZ_CP088280.1"/>
</dbReference>
<protein>
    <submittedName>
        <fullName evidence="3">ATP-binding protein</fullName>
    </submittedName>
    <submittedName>
        <fullName evidence="4">DUF87 domain-containing protein</fullName>
    </submittedName>
</protein>
<dbReference type="PANTHER" id="PTHR42957">
    <property type="entry name" value="HELICASE MJ1565-RELATED"/>
    <property type="match status" value="1"/>
</dbReference>
<dbReference type="Gene3D" id="3.40.50.300">
    <property type="entry name" value="P-loop containing nucleotide triphosphate hydrolases"/>
    <property type="match status" value="2"/>
</dbReference>
<dbReference type="InterPro" id="IPR027417">
    <property type="entry name" value="P-loop_NTPase"/>
</dbReference>
<dbReference type="InterPro" id="IPR008571">
    <property type="entry name" value="HerA-like"/>
</dbReference>
<reference evidence="3" key="2">
    <citation type="submission" date="2020-06" db="EMBL/GenBank/DDBJ databases">
        <title>Whole Genome Sequence of Bradyrhizobium sp. Strain 323S2.</title>
        <authorList>
            <person name="Bromfield E.S.P."/>
        </authorList>
    </citation>
    <scope>NUCLEOTIDE SEQUENCE [LARGE SCALE GENOMIC DNA]</scope>
    <source>
        <strain evidence="3">323S2</strain>
    </source>
</reference>
<dbReference type="Proteomes" id="UP000564836">
    <property type="component" value="Chromosome"/>
</dbReference>
<reference evidence="4 5" key="1">
    <citation type="journal article" date="2017" name="Syst. Appl. Microbiol.">
        <title>Soybeans inoculated with root zone soils of Canadian native legumes harbour diverse and novel Bradyrhizobium spp. that possess agricultural potential.</title>
        <authorList>
            <person name="Bromfield E.S.P."/>
            <person name="Cloutier S."/>
            <person name="Tambong J.T."/>
            <person name="Tran Thi T.V."/>
        </authorList>
    </citation>
    <scope>NUCLEOTIDE SEQUENCE [LARGE SCALE GENOMIC DNA]</scope>
    <source>
        <strain evidence="4 5">323S2</strain>
    </source>
</reference>
<evidence type="ECO:0000259" key="2">
    <source>
        <dbReference type="Pfam" id="PF01935"/>
    </source>
</evidence>
<dbReference type="AlphaFoldDB" id="A0A7Z0QI03"/>
<accession>A0A7Z0QI03</accession>
<keyword evidence="3" id="KW-0547">Nucleotide-binding</keyword>
<gene>
    <name evidence="4" type="ORF">G6321_00030515</name>
    <name evidence="3" type="ORF">G6321_37750</name>
</gene>
<evidence type="ECO:0000313" key="5">
    <source>
        <dbReference type="Proteomes" id="UP000564836"/>
    </source>
</evidence>
<dbReference type="GO" id="GO:0005524">
    <property type="term" value="F:ATP binding"/>
    <property type="evidence" value="ECO:0007669"/>
    <property type="project" value="UniProtKB-KW"/>
</dbReference>
<organism evidence="3">
    <name type="scientific">Bradyrhizobium barranii subsp. barranii</name>
    <dbReference type="NCBI Taxonomy" id="2823807"/>
    <lineage>
        <taxon>Bacteria</taxon>
        <taxon>Pseudomonadati</taxon>
        <taxon>Pseudomonadota</taxon>
        <taxon>Alphaproteobacteria</taxon>
        <taxon>Hyphomicrobiales</taxon>
        <taxon>Nitrobacteraceae</taxon>
        <taxon>Bradyrhizobium</taxon>
        <taxon>Bradyrhizobium barranii</taxon>
    </lineage>
</organism>
<dbReference type="PANTHER" id="PTHR42957:SF1">
    <property type="entry name" value="HELICASE MJ1565-RELATED"/>
    <property type="match status" value="1"/>
</dbReference>
<evidence type="ECO:0000256" key="1">
    <source>
        <dbReference type="SAM" id="MobiDB-lite"/>
    </source>
</evidence>
<dbReference type="Pfam" id="PF01935">
    <property type="entry name" value="DUF87"/>
    <property type="match status" value="1"/>
</dbReference>
<keyword evidence="3" id="KW-0067">ATP-binding</keyword>
<feature type="domain" description="Helicase HerA central" evidence="2">
    <location>
        <begin position="125"/>
        <end position="370"/>
    </location>
</feature>